<reference evidence="2 3" key="1">
    <citation type="submission" date="2017-05" db="EMBL/GenBank/DDBJ databases">
        <title>Biotechnological potential of actinobacteria isolated from South African environments.</title>
        <authorList>
            <person name="Le Roes-Hill M."/>
            <person name="Prins A."/>
            <person name="Durrell K.A."/>
        </authorList>
    </citation>
    <scope>NUCLEOTIDE SEQUENCE [LARGE SCALE GENOMIC DNA]</scope>
    <source>
        <strain evidence="2">M26</strain>
    </source>
</reference>
<organism evidence="2 3">
    <name type="scientific">Streptosporangium minutum</name>
    <dbReference type="NCBI Taxonomy" id="569862"/>
    <lineage>
        <taxon>Bacteria</taxon>
        <taxon>Bacillati</taxon>
        <taxon>Actinomycetota</taxon>
        <taxon>Actinomycetes</taxon>
        <taxon>Streptosporangiales</taxon>
        <taxon>Streptosporangiaceae</taxon>
        <taxon>Streptosporangium</taxon>
    </lineage>
</organism>
<feature type="compositionally biased region" description="Basic residues" evidence="1">
    <location>
        <begin position="108"/>
        <end position="117"/>
    </location>
</feature>
<feature type="compositionally biased region" description="Basic and acidic residues" evidence="1">
    <location>
        <begin position="78"/>
        <end position="98"/>
    </location>
</feature>
<comment type="caution">
    <text evidence="2">The sequence shown here is derived from an EMBL/GenBank/DDBJ whole genome shotgun (WGS) entry which is preliminary data.</text>
</comment>
<feature type="region of interest" description="Disordered" evidence="1">
    <location>
        <begin position="1"/>
        <end position="231"/>
    </location>
</feature>
<dbReference type="AlphaFoldDB" id="A0A243R8S6"/>
<feature type="compositionally biased region" description="Basic residues" evidence="1">
    <location>
        <begin position="132"/>
        <end position="142"/>
    </location>
</feature>
<dbReference type="EMBL" id="NGFP01000243">
    <property type="protein sequence ID" value="OUC90968.1"/>
    <property type="molecule type" value="Genomic_DNA"/>
</dbReference>
<accession>A0A243R8S6</accession>
<feature type="region of interest" description="Disordered" evidence="1">
    <location>
        <begin position="291"/>
        <end position="324"/>
    </location>
</feature>
<feature type="region of interest" description="Disordered" evidence="1">
    <location>
        <begin position="249"/>
        <end position="277"/>
    </location>
</feature>
<feature type="compositionally biased region" description="Basic residues" evidence="1">
    <location>
        <begin position="159"/>
        <end position="172"/>
    </location>
</feature>
<dbReference type="Proteomes" id="UP000194761">
    <property type="component" value="Unassembled WGS sequence"/>
</dbReference>
<gene>
    <name evidence="2" type="ORF">CA984_35555</name>
</gene>
<evidence type="ECO:0000313" key="2">
    <source>
        <dbReference type="EMBL" id="OUC90968.1"/>
    </source>
</evidence>
<evidence type="ECO:0000256" key="1">
    <source>
        <dbReference type="SAM" id="MobiDB-lite"/>
    </source>
</evidence>
<keyword evidence="3" id="KW-1185">Reference proteome</keyword>
<protein>
    <submittedName>
        <fullName evidence="2">Uncharacterized protein</fullName>
    </submittedName>
</protein>
<feature type="compositionally biased region" description="Basic and acidic residues" evidence="1">
    <location>
        <begin position="252"/>
        <end position="270"/>
    </location>
</feature>
<feature type="compositionally biased region" description="Basic and acidic residues" evidence="1">
    <location>
        <begin position="307"/>
        <end position="317"/>
    </location>
</feature>
<name>A0A243R8S6_9ACTN</name>
<feature type="compositionally biased region" description="Basic and acidic residues" evidence="1">
    <location>
        <begin position="146"/>
        <end position="158"/>
    </location>
</feature>
<evidence type="ECO:0000313" key="3">
    <source>
        <dbReference type="Proteomes" id="UP000194761"/>
    </source>
</evidence>
<sequence length="482" mass="52115">MVTWRTGLFPHAQPGRTGEHRRGLPGWTGEHRRGLPGRGGARGTCRRVTGPVRRLAGRRGCREGPRNAPVRHGLGPGDGDRQSRPDGAYRRGRPDRIGGRPLVEGLRSHRGVPRIRAPRQADARRLAGRWLAGRRRRARRGAGGRLDGRPDGLDEDQRHRGHRRDRSRRSDRRTRPAAIPANPLDGKPGGVQDSRPAGDVTPVGDELGVGETAHHPHAQRLRQRDAGQQAEDLRRRHLPGPVGRAGVAAAHVADHPLTRAGRELARETGRQPRPARAVMRPLACEDLHGDQVAQPFPRRSVHPAGESGRDSQHRGEVGDGQAVPGDQLKDLALLGRQAPGGVAGHDPQVGVAVPGEHRARVRRGRPRCGRRAAPYALPPSECVQPRHQPAGVGERVDMGLGRDQGVAERHLRAVGAAQHEPAVSVEALGMQVVERGEGTRFPRAEGFDQNAVIHVTDGKGLITNSSSDFRALTVAVSIRSST</sequence>
<proteinExistence type="predicted"/>